<gene>
    <name evidence="3" type="ordered locus">KQS_07770</name>
</gene>
<dbReference type="OrthoDB" id="651456at2"/>
<dbReference type="HOGENOM" id="CLU_000445_90_1_10"/>
<reference evidence="3 4" key="1">
    <citation type="journal article" date="2012" name="J. Bacteriol.">
        <title>Complete Genome Sequence of Flavobacterium indicum GPSTA100-9T, Isolated from Warm Spring Water.</title>
        <authorList>
            <person name="Barbier P."/>
            <person name="Houel A."/>
            <person name="Loux V."/>
            <person name="Poulain J."/>
            <person name="Bernardet J.F."/>
            <person name="Touchon M."/>
            <person name="Duchaud E."/>
        </authorList>
    </citation>
    <scope>NUCLEOTIDE SEQUENCE [LARGE SCALE GENOMIC DNA]</scope>
    <source>
        <strain evidence="4">DSM 17447 / CIP 109464 / GPTSA100-9</strain>
    </source>
</reference>
<keyword evidence="4" id="KW-1185">Reference proteome</keyword>
<proteinExistence type="predicted"/>
<dbReference type="SUPFAM" id="SSF52172">
    <property type="entry name" value="CheY-like"/>
    <property type="match status" value="1"/>
</dbReference>
<dbReference type="PROSITE" id="PS50110">
    <property type="entry name" value="RESPONSE_REGULATORY"/>
    <property type="match status" value="1"/>
</dbReference>
<name>H8XSW0_FLAIG</name>
<dbReference type="InterPro" id="IPR001789">
    <property type="entry name" value="Sig_transdc_resp-reg_receiver"/>
</dbReference>
<dbReference type="Gene3D" id="3.40.50.2300">
    <property type="match status" value="1"/>
</dbReference>
<dbReference type="Proteomes" id="UP000007599">
    <property type="component" value="Chromosome I"/>
</dbReference>
<evidence type="ECO:0000256" key="1">
    <source>
        <dbReference type="PROSITE-ProRule" id="PRU00169"/>
    </source>
</evidence>
<dbReference type="AlphaFoldDB" id="H8XSW0"/>
<evidence type="ECO:0000313" key="4">
    <source>
        <dbReference type="Proteomes" id="UP000007599"/>
    </source>
</evidence>
<dbReference type="KEGG" id="fin:KQS_07770"/>
<feature type="modified residue" description="4-aspartylphosphate" evidence="1">
    <location>
        <position position="64"/>
    </location>
</feature>
<dbReference type="RefSeq" id="WP_014388625.1">
    <property type="nucleotide sequence ID" value="NC_017025.1"/>
</dbReference>
<dbReference type="GO" id="GO:0000160">
    <property type="term" value="P:phosphorelay signal transduction system"/>
    <property type="evidence" value="ECO:0007669"/>
    <property type="project" value="InterPro"/>
</dbReference>
<dbReference type="EMBL" id="HE774682">
    <property type="protein sequence ID" value="CCG53502.1"/>
    <property type="molecule type" value="Genomic_DNA"/>
</dbReference>
<evidence type="ECO:0000259" key="2">
    <source>
        <dbReference type="PROSITE" id="PS50110"/>
    </source>
</evidence>
<evidence type="ECO:0000313" key="3">
    <source>
        <dbReference type="EMBL" id="CCG53502.1"/>
    </source>
</evidence>
<dbReference type="STRING" id="1094466.KQS_07770"/>
<dbReference type="SMART" id="SM00448">
    <property type="entry name" value="REC"/>
    <property type="match status" value="1"/>
</dbReference>
<dbReference type="CDD" id="cd00156">
    <property type="entry name" value="REC"/>
    <property type="match status" value="1"/>
</dbReference>
<dbReference type="InterPro" id="IPR011006">
    <property type="entry name" value="CheY-like_superfamily"/>
</dbReference>
<feature type="domain" description="Response regulatory" evidence="2">
    <location>
        <begin position="6"/>
        <end position="136"/>
    </location>
</feature>
<keyword evidence="1" id="KW-0597">Phosphoprotein</keyword>
<organism evidence="3 4">
    <name type="scientific">Flavobacterium indicum (strain DSM 17447 / CIP 109464 / GPTSA100-9)</name>
    <dbReference type="NCBI Taxonomy" id="1094466"/>
    <lineage>
        <taxon>Bacteria</taxon>
        <taxon>Pseudomonadati</taxon>
        <taxon>Bacteroidota</taxon>
        <taxon>Flavobacteriia</taxon>
        <taxon>Flavobacteriales</taxon>
        <taxon>Flavobacteriaceae</taxon>
        <taxon>Flavobacterium</taxon>
    </lineage>
</organism>
<dbReference type="Pfam" id="PF00072">
    <property type="entry name" value="Response_reg"/>
    <property type="match status" value="1"/>
</dbReference>
<reference evidence="4" key="2">
    <citation type="submission" date="2012-03" db="EMBL/GenBank/DDBJ databases">
        <title>Complete genome sequence of Flavobacterium indicum GPTSA100-9T, isolated from warm spring water.</title>
        <authorList>
            <person name="Barbier P."/>
            <person name="Houel A."/>
            <person name="Loux V."/>
            <person name="Poulain J."/>
            <person name="Bernardet J.-F."/>
            <person name="Touchon M."/>
            <person name="Duchaud E."/>
        </authorList>
    </citation>
    <scope>NUCLEOTIDE SEQUENCE [LARGE SCALE GENOMIC DNA]</scope>
    <source>
        <strain evidence="4">DSM 17447 / CIP 109464 / GPTSA100-9</strain>
    </source>
</reference>
<accession>H8XSW0</accession>
<sequence>MNKDLNLLIVDDHPMIVDGYCTIFNNLVEGYNFNIYCAYNSEEAFKIIEQNSKLKNKIDIALLDVSLPAYKEEKIFCGGDLAKVFKEKYPTSKVIMITMHHEGIIIDKIISKVNPEGFINKSDVGFETFSEVFKVILGGEKFISKTIYNSINELNNKKFGFDNIDYEIISLIEKGIKTKDLPNYIPITLSAIEKRKVKIKFQVLNQSGNDNELIERVRKLNLI</sequence>
<protein>
    <submittedName>
        <fullName evidence="3">Two-component system response regulatory protein</fullName>
    </submittedName>
</protein>
<dbReference type="PATRIC" id="fig|1094466.5.peg.1525"/>
<dbReference type="eggNOG" id="COG2197">
    <property type="taxonomic scope" value="Bacteria"/>
</dbReference>